<organism evidence="1 2">
    <name type="scientific">Staurois parvus</name>
    <dbReference type="NCBI Taxonomy" id="386267"/>
    <lineage>
        <taxon>Eukaryota</taxon>
        <taxon>Metazoa</taxon>
        <taxon>Chordata</taxon>
        <taxon>Craniata</taxon>
        <taxon>Vertebrata</taxon>
        <taxon>Euteleostomi</taxon>
        <taxon>Amphibia</taxon>
        <taxon>Batrachia</taxon>
        <taxon>Anura</taxon>
        <taxon>Neobatrachia</taxon>
        <taxon>Ranoidea</taxon>
        <taxon>Ranidae</taxon>
        <taxon>Staurois</taxon>
    </lineage>
</organism>
<name>A0ABN9GDB7_9NEOB</name>
<protein>
    <submittedName>
        <fullName evidence="1">Uncharacterized protein</fullName>
    </submittedName>
</protein>
<dbReference type="Proteomes" id="UP001162483">
    <property type="component" value="Unassembled WGS sequence"/>
</dbReference>
<reference evidence="1" key="1">
    <citation type="submission" date="2023-05" db="EMBL/GenBank/DDBJ databases">
        <authorList>
            <person name="Stuckert A."/>
        </authorList>
    </citation>
    <scope>NUCLEOTIDE SEQUENCE</scope>
</reference>
<evidence type="ECO:0000313" key="2">
    <source>
        <dbReference type="Proteomes" id="UP001162483"/>
    </source>
</evidence>
<keyword evidence="2" id="KW-1185">Reference proteome</keyword>
<feature type="non-terminal residue" evidence="1">
    <location>
        <position position="103"/>
    </location>
</feature>
<gene>
    <name evidence="1" type="ORF">SPARVUS_LOCUS13927210</name>
</gene>
<comment type="caution">
    <text evidence="1">The sequence shown here is derived from an EMBL/GenBank/DDBJ whole genome shotgun (WGS) entry which is preliminary data.</text>
</comment>
<proteinExistence type="predicted"/>
<accession>A0ABN9GDB7</accession>
<evidence type="ECO:0000313" key="1">
    <source>
        <dbReference type="EMBL" id="CAI9607325.1"/>
    </source>
</evidence>
<dbReference type="EMBL" id="CATNWA010018433">
    <property type="protein sequence ID" value="CAI9607325.1"/>
    <property type="molecule type" value="Genomic_DNA"/>
</dbReference>
<sequence>MLYLVCIARERFFFFGRVHVISTGPITAVQTEGQGLCSLIEQRMKTPPTKLTSVGRTLIIVARLLNTDAVKRYLVVCIYQNNFISMLCVLWETRYSECRVLGI</sequence>